<dbReference type="AlphaFoldDB" id="A0A699IFZ5"/>
<feature type="compositionally biased region" description="Basic residues" evidence="1">
    <location>
        <begin position="279"/>
        <end position="290"/>
    </location>
</feature>
<reference evidence="2" key="1">
    <citation type="journal article" date="2019" name="Sci. Rep.">
        <title>Draft genome of Tanacetum cinerariifolium, the natural source of mosquito coil.</title>
        <authorList>
            <person name="Yamashiro T."/>
            <person name="Shiraishi A."/>
            <person name="Satake H."/>
            <person name="Nakayama K."/>
        </authorList>
    </citation>
    <scope>NUCLEOTIDE SEQUENCE</scope>
</reference>
<evidence type="ECO:0000256" key="1">
    <source>
        <dbReference type="SAM" id="MobiDB-lite"/>
    </source>
</evidence>
<name>A0A699IFZ5_TANCI</name>
<protein>
    <recommendedName>
        <fullName evidence="3">Integrase, catalytic region, zinc finger, CCHC-type, peptidase aspartic, catalytic</fullName>
    </recommendedName>
</protein>
<dbReference type="EMBL" id="BKCJ010265333">
    <property type="protein sequence ID" value="GEZ32317.1"/>
    <property type="molecule type" value="Genomic_DNA"/>
</dbReference>
<comment type="caution">
    <text evidence="2">The sequence shown here is derived from an EMBL/GenBank/DDBJ whole genome shotgun (WGS) entry which is preliminary data.</text>
</comment>
<evidence type="ECO:0000313" key="2">
    <source>
        <dbReference type="EMBL" id="GEZ32317.1"/>
    </source>
</evidence>
<organism evidence="2">
    <name type="scientific">Tanacetum cinerariifolium</name>
    <name type="common">Dalmatian daisy</name>
    <name type="synonym">Chrysanthemum cinerariifolium</name>
    <dbReference type="NCBI Taxonomy" id="118510"/>
    <lineage>
        <taxon>Eukaryota</taxon>
        <taxon>Viridiplantae</taxon>
        <taxon>Streptophyta</taxon>
        <taxon>Embryophyta</taxon>
        <taxon>Tracheophyta</taxon>
        <taxon>Spermatophyta</taxon>
        <taxon>Magnoliopsida</taxon>
        <taxon>eudicotyledons</taxon>
        <taxon>Gunneridae</taxon>
        <taxon>Pentapetalae</taxon>
        <taxon>asterids</taxon>
        <taxon>campanulids</taxon>
        <taxon>Asterales</taxon>
        <taxon>Asteraceae</taxon>
        <taxon>Asteroideae</taxon>
        <taxon>Anthemideae</taxon>
        <taxon>Anthemidinae</taxon>
        <taxon>Tanacetum</taxon>
    </lineage>
</organism>
<gene>
    <name evidence="2" type="ORF">Tci_504290</name>
</gene>
<feature type="region of interest" description="Disordered" evidence="1">
    <location>
        <begin position="257"/>
        <end position="296"/>
    </location>
</feature>
<sequence>MASPTAVASSKFPSTNNQLKTSSNPMNQATIQDDRVTVQQVRGRQGQNYSGATYKANATSSRGNIENLGTPTDQVQTIIPHNAAFQTKDLDTYDSYCDDLLTAQAVLMANFSNYGFDIVSEAFWLCISNPTIESSSTPPVKVEVPSKLPKKRITPSALREGEWGFEHTKAVFNNEIIPFLKYLKNIFNVFNKDLLNETTEVKTVFDQMETAVQQSSVDKHCLEIVNKELHLDNDQLSQQIVSQDIVLTVMNCNTKKNKISQPSSSNKSNKVDDQPSSVKTRKNKKNRVNKVKSDAHVMQSMSNANSVTIFGNNSFVKNSVNDVKSGCLCAICDEILILEIKVYCRKPKELSNIGSSTIAKIVESKTANHSKPNHNWGSNAIDIPSSSSVVMTVQEVAAPRVKVLADSPVSTFIDQDAPSTIPKNFKQAMIEPSWINAMQEEIHEFERLEV</sequence>
<feature type="region of interest" description="Disordered" evidence="1">
    <location>
        <begin position="1"/>
        <end position="28"/>
    </location>
</feature>
<proteinExistence type="predicted"/>
<feature type="compositionally biased region" description="Polar residues" evidence="1">
    <location>
        <begin position="257"/>
        <end position="268"/>
    </location>
</feature>
<accession>A0A699IFZ5</accession>
<evidence type="ECO:0008006" key="3">
    <source>
        <dbReference type="Google" id="ProtNLM"/>
    </source>
</evidence>